<keyword evidence="1 8" id="KW-0436">Ligase</keyword>
<dbReference type="InterPro" id="IPR036986">
    <property type="entry name" value="S4_RNA-bd_sf"/>
</dbReference>
<keyword evidence="2 8" id="KW-0547">Nucleotide-binding</keyword>
<keyword evidence="7" id="KW-0694">RNA-binding</keyword>
<dbReference type="InterPro" id="IPR002305">
    <property type="entry name" value="aa-tRNA-synth_Ic"/>
</dbReference>
<dbReference type="PROSITE" id="PS50889">
    <property type="entry name" value="S4"/>
    <property type="match status" value="1"/>
</dbReference>
<dbReference type="Pfam" id="PF00579">
    <property type="entry name" value="tRNA-synt_1b"/>
    <property type="match status" value="1"/>
</dbReference>
<accession>A0AA35SQ84</accession>
<dbReference type="Pfam" id="PF01479">
    <property type="entry name" value="S4"/>
    <property type="match status" value="1"/>
</dbReference>
<evidence type="ECO:0000259" key="9">
    <source>
        <dbReference type="SMART" id="SM00363"/>
    </source>
</evidence>
<dbReference type="InterPro" id="IPR002942">
    <property type="entry name" value="S4_RNA-bd"/>
</dbReference>
<dbReference type="AlphaFoldDB" id="A0AA35SQ84"/>
<dbReference type="PANTHER" id="PTHR11766">
    <property type="entry name" value="TYROSYL-TRNA SYNTHETASE"/>
    <property type="match status" value="1"/>
</dbReference>
<dbReference type="InterPro" id="IPR024088">
    <property type="entry name" value="Tyr-tRNA-ligase_bac-type"/>
</dbReference>
<dbReference type="GO" id="GO:0003723">
    <property type="term" value="F:RNA binding"/>
    <property type="evidence" value="ECO:0007669"/>
    <property type="project" value="UniProtKB-KW"/>
</dbReference>
<keyword evidence="3 8" id="KW-0067">ATP-binding</keyword>
<dbReference type="GO" id="GO:0005524">
    <property type="term" value="F:ATP binding"/>
    <property type="evidence" value="ECO:0007669"/>
    <property type="project" value="UniProtKB-KW"/>
</dbReference>
<dbReference type="SUPFAM" id="SSF55174">
    <property type="entry name" value="Alpha-L RNA-binding motif"/>
    <property type="match status" value="1"/>
</dbReference>
<dbReference type="GO" id="GO:0005829">
    <property type="term" value="C:cytosol"/>
    <property type="evidence" value="ECO:0007669"/>
    <property type="project" value="TreeGrafter"/>
</dbReference>
<dbReference type="EMBL" id="CASHTH010002679">
    <property type="protein sequence ID" value="CAI8033604.1"/>
    <property type="molecule type" value="Genomic_DNA"/>
</dbReference>
<evidence type="ECO:0000256" key="4">
    <source>
        <dbReference type="ARBA" id="ARBA00022917"/>
    </source>
</evidence>
<dbReference type="PANTHER" id="PTHR11766:SF1">
    <property type="entry name" value="TYROSINE--TRNA LIGASE"/>
    <property type="match status" value="1"/>
</dbReference>
<proteinExistence type="inferred from homology"/>
<dbReference type="SMART" id="SM00363">
    <property type="entry name" value="S4"/>
    <property type="match status" value="1"/>
</dbReference>
<evidence type="ECO:0000313" key="11">
    <source>
        <dbReference type="Proteomes" id="UP001174909"/>
    </source>
</evidence>
<evidence type="ECO:0000256" key="1">
    <source>
        <dbReference type="ARBA" id="ARBA00022598"/>
    </source>
</evidence>
<evidence type="ECO:0000313" key="10">
    <source>
        <dbReference type="EMBL" id="CAI8033604.1"/>
    </source>
</evidence>
<dbReference type="CDD" id="cd00165">
    <property type="entry name" value="S4"/>
    <property type="match status" value="1"/>
</dbReference>
<dbReference type="Proteomes" id="UP001174909">
    <property type="component" value="Unassembled WGS sequence"/>
</dbReference>
<reference evidence="10" key="1">
    <citation type="submission" date="2023-03" db="EMBL/GenBank/DDBJ databases">
        <authorList>
            <person name="Steffen K."/>
            <person name="Cardenas P."/>
        </authorList>
    </citation>
    <scope>NUCLEOTIDE SEQUENCE</scope>
</reference>
<name>A0AA35SQ84_GEOBA</name>
<sequence length="201" mass="21616">MREYDLEPQVALTMPLLEGLNGTEKMSKSLGNAVGVTEPPDEMFGKLMSISDDLTFRYYELLTDRTPAEITVLRKGVADGTLHPKHVKQALAAQIVADFHSPDEAASARERFESVFAKGAVPDEIPSFSAPPSLQMLDLLTSAGLAGSRSEGRRLIAQGAVSFDGNRVLHDLPVAPPPGGAVLRVGKRRFLRVLPPPAAMS</sequence>
<dbReference type="Gene3D" id="1.10.240.10">
    <property type="entry name" value="Tyrosyl-Transfer RNA Synthetase"/>
    <property type="match status" value="1"/>
</dbReference>
<dbReference type="Gene3D" id="3.10.290.10">
    <property type="entry name" value="RNA-binding S4 domain"/>
    <property type="match status" value="1"/>
</dbReference>
<feature type="domain" description="RNA-binding S4" evidence="9">
    <location>
        <begin position="135"/>
        <end position="195"/>
    </location>
</feature>
<evidence type="ECO:0000256" key="3">
    <source>
        <dbReference type="ARBA" id="ARBA00022840"/>
    </source>
</evidence>
<keyword evidence="4 8" id="KW-0648">Protein biosynthesis</keyword>
<evidence type="ECO:0000256" key="6">
    <source>
        <dbReference type="ARBA" id="ARBA00033323"/>
    </source>
</evidence>
<evidence type="ECO:0000256" key="8">
    <source>
        <dbReference type="RuleBase" id="RU363036"/>
    </source>
</evidence>
<comment type="similarity">
    <text evidence="8">Belongs to the class-I aminoacyl-tRNA synthetase family.</text>
</comment>
<dbReference type="GO" id="GO:0006437">
    <property type="term" value="P:tyrosyl-tRNA aminoacylation"/>
    <property type="evidence" value="ECO:0007669"/>
    <property type="project" value="InterPro"/>
</dbReference>
<evidence type="ECO:0000256" key="5">
    <source>
        <dbReference type="ARBA" id="ARBA00023146"/>
    </source>
</evidence>
<evidence type="ECO:0000256" key="7">
    <source>
        <dbReference type="PROSITE-ProRule" id="PRU00182"/>
    </source>
</evidence>
<evidence type="ECO:0000256" key="2">
    <source>
        <dbReference type="ARBA" id="ARBA00022741"/>
    </source>
</evidence>
<keyword evidence="5 8" id="KW-0030">Aminoacyl-tRNA synthetase</keyword>
<protein>
    <recommendedName>
        <fullName evidence="6">Tyrosyl-tRNA synthetase</fullName>
    </recommendedName>
</protein>
<dbReference type="FunFam" id="1.10.240.10:FF:000006">
    <property type="entry name" value="Tyrosine--tRNA ligase"/>
    <property type="match status" value="1"/>
</dbReference>
<gene>
    <name evidence="10" type="ORF">GBAR_LOCUS18959</name>
</gene>
<dbReference type="SUPFAM" id="SSF52374">
    <property type="entry name" value="Nucleotidylyl transferase"/>
    <property type="match status" value="1"/>
</dbReference>
<dbReference type="InterPro" id="IPR002307">
    <property type="entry name" value="Tyr-tRNA-ligase"/>
</dbReference>
<keyword evidence="11" id="KW-1185">Reference proteome</keyword>
<organism evidence="10 11">
    <name type="scientific">Geodia barretti</name>
    <name type="common">Barrett's horny sponge</name>
    <dbReference type="NCBI Taxonomy" id="519541"/>
    <lineage>
        <taxon>Eukaryota</taxon>
        <taxon>Metazoa</taxon>
        <taxon>Porifera</taxon>
        <taxon>Demospongiae</taxon>
        <taxon>Heteroscleromorpha</taxon>
        <taxon>Tetractinellida</taxon>
        <taxon>Astrophorina</taxon>
        <taxon>Geodiidae</taxon>
        <taxon>Geodia</taxon>
    </lineage>
</organism>
<comment type="caution">
    <text evidence="10">The sequence shown here is derived from an EMBL/GenBank/DDBJ whole genome shotgun (WGS) entry which is preliminary data.</text>
</comment>
<dbReference type="GO" id="GO:0004831">
    <property type="term" value="F:tyrosine-tRNA ligase activity"/>
    <property type="evidence" value="ECO:0007669"/>
    <property type="project" value="InterPro"/>
</dbReference>
<dbReference type="NCBIfam" id="TIGR00234">
    <property type="entry name" value="tyrS"/>
    <property type="match status" value="1"/>
</dbReference>